<feature type="transmembrane region" description="Helical" evidence="1">
    <location>
        <begin position="12"/>
        <end position="35"/>
    </location>
</feature>
<accession>A0ABZ0CM33</accession>
<organism evidence="2 3">
    <name type="scientific">Piscinibacter gummiphilus</name>
    <dbReference type="NCBI Taxonomy" id="946333"/>
    <lineage>
        <taxon>Bacteria</taxon>
        <taxon>Pseudomonadati</taxon>
        <taxon>Pseudomonadota</taxon>
        <taxon>Betaproteobacteria</taxon>
        <taxon>Burkholderiales</taxon>
        <taxon>Sphaerotilaceae</taxon>
        <taxon>Piscinibacter</taxon>
    </lineage>
</organism>
<keyword evidence="1" id="KW-0472">Membrane</keyword>
<gene>
    <name evidence="2" type="ORF">RXV79_14070</name>
</gene>
<keyword evidence="1" id="KW-1133">Transmembrane helix</keyword>
<proteinExistence type="predicted"/>
<evidence type="ECO:0000313" key="3">
    <source>
        <dbReference type="Proteomes" id="UP001303946"/>
    </source>
</evidence>
<reference evidence="2 3" key="1">
    <citation type="submission" date="2023-10" db="EMBL/GenBank/DDBJ databases">
        <title>Bacteria for the degradation of biodegradable plastic PBAT(Polybutylene adipate terephthalate).</title>
        <authorList>
            <person name="Weon H.-Y."/>
            <person name="Yeon J."/>
        </authorList>
    </citation>
    <scope>NUCLEOTIDE SEQUENCE [LARGE SCALE GENOMIC DNA]</scope>
    <source>
        <strain evidence="2 3">SBD 7-3</strain>
    </source>
</reference>
<dbReference type="EMBL" id="CP136336">
    <property type="protein sequence ID" value="WOB06049.1"/>
    <property type="molecule type" value="Genomic_DNA"/>
</dbReference>
<sequence length="76" mass="7996">MNPKTQSPESTPWWRVGMVWLVLAGPAAVVLAGFVTLRIAITHIDPVVQVPAAVADTSASMSPALKARNHAATPQP</sequence>
<dbReference type="Proteomes" id="UP001303946">
    <property type="component" value="Chromosome"/>
</dbReference>
<keyword evidence="1" id="KW-0812">Transmembrane</keyword>
<evidence type="ECO:0000313" key="2">
    <source>
        <dbReference type="EMBL" id="WOB06049.1"/>
    </source>
</evidence>
<dbReference type="RefSeq" id="WP_316698293.1">
    <property type="nucleotide sequence ID" value="NZ_CP136336.1"/>
</dbReference>
<name>A0ABZ0CM33_9BURK</name>
<evidence type="ECO:0000256" key="1">
    <source>
        <dbReference type="SAM" id="Phobius"/>
    </source>
</evidence>
<keyword evidence="3" id="KW-1185">Reference proteome</keyword>
<protein>
    <submittedName>
        <fullName evidence="2">Nitrogen fixation protein FixH</fullName>
    </submittedName>
</protein>